<sequence>MSEGQITKENRITDKKMTLTDLREMVEQYKKYLLNIDEFSKDILKILILRDEIEMLSARLRRRTDLSVEKSRLDSLDQIIKDKAKPIFRSLTSSIAPLPYREERKIPRSHWWWYLDELIRKRRSLRIRRLAVRGGIAVGILAAAYIVMVKVFPKPQPATIYQEEGSKLYGEGRIDDAIQAYEKALKLNSEDGYTYLMLGILYQDKKAVEKAAYYFKKG</sequence>
<feature type="transmembrane region" description="Helical" evidence="1">
    <location>
        <begin position="130"/>
        <end position="152"/>
    </location>
</feature>
<keyword evidence="1" id="KW-0812">Transmembrane</keyword>
<dbReference type="InterPro" id="IPR019734">
    <property type="entry name" value="TPR_rpt"/>
</dbReference>
<keyword evidence="1" id="KW-0472">Membrane</keyword>
<protein>
    <submittedName>
        <fullName evidence="2">Uncharacterized protein</fullName>
    </submittedName>
</protein>
<organism evidence="2">
    <name type="scientific">marine sediment metagenome</name>
    <dbReference type="NCBI Taxonomy" id="412755"/>
    <lineage>
        <taxon>unclassified sequences</taxon>
        <taxon>metagenomes</taxon>
        <taxon>ecological metagenomes</taxon>
    </lineage>
</organism>
<name>X0XM18_9ZZZZ</name>
<dbReference type="Gene3D" id="1.25.40.10">
    <property type="entry name" value="Tetratricopeptide repeat domain"/>
    <property type="match status" value="1"/>
</dbReference>
<keyword evidence="1" id="KW-1133">Transmembrane helix</keyword>
<accession>X0XM18</accession>
<dbReference type="InterPro" id="IPR011990">
    <property type="entry name" value="TPR-like_helical_dom_sf"/>
</dbReference>
<comment type="caution">
    <text evidence="2">The sequence shown here is derived from an EMBL/GenBank/DDBJ whole genome shotgun (WGS) entry which is preliminary data.</text>
</comment>
<evidence type="ECO:0000313" key="2">
    <source>
        <dbReference type="EMBL" id="GAG36377.1"/>
    </source>
</evidence>
<dbReference type="Pfam" id="PF13414">
    <property type="entry name" value="TPR_11"/>
    <property type="match status" value="1"/>
</dbReference>
<dbReference type="EMBL" id="BARS01044457">
    <property type="protein sequence ID" value="GAG36377.1"/>
    <property type="molecule type" value="Genomic_DNA"/>
</dbReference>
<gene>
    <name evidence="2" type="ORF">S01H1_67160</name>
</gene>
<feature type="non-terminal residue" evidence="2">
    <location>
        <position position="218"/>
    </location>
</feature>
<proteinExistence type="predicted"/>
<dbReference type="AlphaFoldDB" id="X0XM18"/>
<reference evidence="2" key="1">
    <citation type="journal article" date="2014" name="Front. Microbiol.">
        <title>High frequency of phylogenetically diverse reductive dehalogenase-homologous genes in deep subseafloor sedimentary metagenomes.</title>
        <authorList>
            <person name="Kawai M."/>
            <person name="Futagami T."/>
            <person name="Toyoda A."/>
            <person name="Takaki Y."/>
            <person name="Nishi S."/>
            <person name="Hori S."/>
            <person name="Arai W."/>
            <person name="Tsubouchi T."/>
            <person name="Morono Y."/>
            <person name="Uchiyama I."/>
            <person name="Ito T."/>
            <person name="Fujiyama A."/>
            <person name="Inagaki F."/>
            <person name="Takami H."/>
        </authorList>
    </citation>
    <scope>NUCLEOTIDE SEQUENCE</scope>
    <source>
        <strain evidence="2">Expedition CK06-06</strain>
    </source>
</reference>
<dbReference type="SUPFAM" id="SSF48452">
    <property type="entry name" value="TPR-like"/>
    <property type="match status" value="1"/>
</dbReference>
<dbReference type="PROSITE" id="PS50005">
    <property type="entry name" value="TPR"/>
    <property type="match status" value="1"/>
</dbReference>
<dbReference type="SMART" id="SM00028">
    <property type="entry name" value="TPR"/>
    <property type="match status" value="1"/>
</dbReference>
<evidence type="ECO:0000256" key="1">
    <source>
        <dbReference type="SAM" id="Phobius"/>
    </source>
</evidence>